<organism>
    <name type="scientific">Branchiostoma floridae</name>
    <name type="common">Florida lancelet</name>
    <name type="synonym">Amphioxus</name>
    <dbReference type="NCBI Taxonomy" id="7739"/>
    <lineage>
        <taxon>Eukaryota</taxon>
        <taxon>Metazoa</taxon>
        <taxon>Chordata</taxon>
        <taxon>Cephalochordata</taxon>
        <taxon>Leptocardii</taxon>
        <taxon>Amphioxiformes</taxon>
        <taxon>Branchiostomatidae</taxon>
        <taxon>Branchiostoma</taxon>
    </lineage>
</organism>
<feature type="region of interest" description="Disordered" evidence="1">
    <location>
        <begin position="211"/>
        <end position="238"/>
    </location>
</feature>
<accession>C3ZEI1</accession>
<proteinExistence type="predicted"/>
<dbReference type="AlphaFoldDB" id="C3ZEI1"/>
<reference evidence="2" key="1">
    <citation type="journal article" date="2008" name="Nature">
        <title>The amphioxus genome and the evolution of the chordate karyotype.</title>
        <authorList>
            <consortium name="US DOE Joint Genome Institute (JGI-PGF)"/>
            <person name="Putnam N.H."/>
            <person name="Butts T."/>
            <person name="Ferrier D.E.K."/>
            <person name="Furlong R.F."/>
            <person name="Hellsten U."/>
            <person name="Kawashima T."/>
            <person name="Robinson-Rechavi M."/>
            <person name="Shoguchi E."/>
            <person name="Terry A."/>
            <person name="Yu J.-K."/>
            <person name="Benito-Gutierrez E.L."/>
            <person name="Dubchak I."/>
            <person name="Garcia-Fernandez J."/>
            <person name="Gibson-Brown J.J."/>
            <person name="Grigoriev I.V."/>
            <person name="Horton A.C."/>
            <person name="de Jong P.J."/>
            <person name="Jurka J."/>
            <person name="Kapitonov V.V."/>
            <person name="Kohara Y."/>
            <person name="Kuroki Y."/>
            <person name="Lindquist E."/>
            <person name="Lucas S."/>
            <person name="Osoegawa K."/>
            <person name="Pennacchio L.A."/>
            <person name="Salamov A.A."/>
            <person name="Satou Y."/>
            <person name="Sauka-Spengler T."/>
            <person name="Schmutz J."/>
            <person name="Shin-I T."/>
            <person name="Toyoda A."/>
            <person name="Bronner-Fraser M."/>
            <person name="Fujiyama A."/>
            <person name="Holland L.Z."/>
            <person name="Holland P.W.H."/>
            <person name="Satoh N."/>
            <person name="Rokhsar D.S."/>
        </authorList>
    </citation>
    <scope>NUCLEOTIDE SEQUENCE [LARGE SCALE GENOMIC DNA]</scope>
    <source>
        <strain evidence="2">S238N-H82</strain>
        <tissue evidence="2">Testes</tissue>
    </source>
</reference>
<feature type="compositionally biased region" description="Polar residues" evidence="1">
    <location>
        <begin position="354"/>
        <end position="364"/>
    </location>
</feature>
<feature type="region of interest" description="Disordered" evidence="1">
    <location>
        <begin position="470"/>
        <end position="489"/>
    </location>
</feature>
<dbReference type="InParanoid" id="C3ZEI1"/>
<feature type="compositionally biased region" description="Polar residues" evidence="1">
    <location>
        <begin position="312"/>
        <end position="322"/>
    </location>
</feature>
<feature type="region of interest" description="Disordered" evidence="1">
    <location>
        <begin position="387"/>
        <end position="406"/>
    </location>
</feature>
<feature type="region of interest" description="Disordered" evidence="1">
    <location>
        <begin position="260"/>
        <end position="280"/>
    </location>
</feature>
<evidence type="ECO:0000313" key="2">
    <source>
        <dbReference type="EMBL" id="EEN49137.1"/>
    </source>
</evidence>
<feature type="region of interest" description="Disordered" evidence="1">
    <location>
        <begin position="302"/>
        <end position="322"/>
    </location>
</feature>
<evidence type="ECO:0000256" key="1">
    <source>
        <dbReference type="SAM" id="MobiDB-lite"/>
    </source>
</evidence>
<protein>
    <submittedName>
        <fullName evidence="2">Uncharacterized protein</fullName>
    </submittedName>
</protein>
<dbReference type="EMBL" id="GG666612">
    <property type="protein sequence ID" value="EEN49137.1"/>
    <property type="molecule type" value="Genomic_DNA"/>
</dbReference>
<feature type="compositionally biased region" description="Polar residues" evidence="1">
    <location>
        <begin position="270"/>
        <end position="280"/>
    </location>
</feature>
<feature type="region of interest" description="Disordered" evidence="1">
    <location>
        <begin position="1"/>
        <end position="30"/>
    </location>
</feature>
<sequence>MAAVVTRKAQSAGGPDGSAEVGPGRAMAGSEPWIGFKNLMKRVPIVRSVDVLSGGDRQNGKEKKMGVADDRMKSAAVLVESREESGLEEQSADVGELHDSRSLHCVASTDISNLPTAEGGRPSLPTVAETSAVSSEDTLQEMRQQLKELEKMWKASVNSQMAGFQRRNNELTPEVTPQEEGRRKCGSIIQRYVYLRRQSGCRATTCRVQQQGALQNSGQRRSVTMDNGSDNTSLDSRSVNVDKHDDLQYVWYEGALQNSGQRRSVAMDNGSDNTSLDSRSVNVDKHDDLQYVWYEGALQNSGQRRSVAMDNGSDNTSLDSRSVNVDKHDDLQYVWYEGALQNSGQRRSVAMDNGSDNTSLDSRSVNVDKHDDLQYVWYEGALQNSGQRRSVAMDNGSDNTSLDSRSVNVDKHDDLQYVWYEGALQNSGQRRSVAMDNGSDNTSLDSRSVDVDRHDDLQYVWYEGAMQNSGQRRSVAMDNGSDNTSLDSRSVDVDRHDDLQYLTDMGDQHEESTVQENTAPTLKKKNRVQKLKRWFQRKGRKFVNKIRRR</sequence>
<gene>
    <name evidence="2" type="ORF">BRAFLDRAFT_120168</name>
</gene>
<name>C3ZEI1_BRAFL</name>
<feature type="region of interest" description="Disordered" evidence="1">
    <location>
        <begin position="344"/>
        <end position="364"/>
    </location>
</feature>
<feature type="compositionally biased region" description="Polar residues" evidence="1">
    <location>
        <begin position="396"/>
        <end position="406"/>
    </location>
</feature>